<evidence type="ECO:0000313" key="3">
    <source>
        <dbReference type="Proteomes" id="UP000000994"/>
    </source>
</evidence>
<reference evidence="2" key="4">
    <citation type="submission" date="2015-02" db="EMBL/GenBank/DDBJ databases">
        <authorList>
            <person name="Chooi Y.-H."/>
        </authorList>
    </citation>
    <scope>NUCLEOTIDE SEQUENCE</scope>
</reference>
<gene>
    <name evidence="2" type="ORF">S-PM2d216</name>
    <name evidence="1" type="ORF">S-PM2p216</name>
</gene>
<dbReference type="KEGG" id="vg:3260494"/>
<protein>
    <submittedName>
        <fullName evidence="1">Hypothetical-Protein / belonging to T4-LIKE GC: 733</fullName>
    </submittedName>
</protein>
<reference evidence="2 4" key="3">
    <citation type="journal article" date="2015" name="PLoS ONE">
        <title>Spontaneous Deletion of an "ORFanage" Region Facilitates Host Adaptation in a "Photosynthetic" Cyanophage.</title>
        <authorList>
            <person name="Puxty R.J."/>
            <person name="Perez-Sepulveda B."/>
            <person name="Rihtman B."/>
            <person name="Evans D.J."/>
            <person name="Millard A.D."/>
            <person name="Scanlan D.J."/>
        </authorList>
    </citation>
    <scope>NUCLEOTIDE SEQUENCE [LARGE SCALE GENOMIC DNA]</scope>
</reference>
<evidence type="ECO:0000313" key="2">
    <source>
        <dbReference type="EMBL" id="CFW42450.1"/>
    </source>
</evidence>
<keyword evidence="3" id="KW-1185">Reference proteome</keyword>
<dbReference type="RefSeq" id="YP_195251.1">
    <property type="nucleotide sequence ID" value="NC_006820.1"/>
</dbReference>
<evidence type="ECO:0000313" key="1">
    <source>
        <dbReference type="EMBL" id="CAF34281.1"/>
    </source>
</evidence>
<evidence type="ECO:0000313" key="4">
    <source>
        <dbReference type="Proteomes" id="UP000246186"/>
    </source>
</evidence>
<organismHost>
    <name type="scientific">Synechococcus</name>
    <dbReference type="NCBI Taxonomy" id="1129"/>
</organismHost>
<reference evidence="1 3" key="1">
    <citation type="journal article" date="2004" name="Proc. Natl. Acad. Sci. U.S.A.">
        <title>Genetic organization of the psbAD region in phages infecting marine Synechococcus strains.</title>
        <authorList>
            <person name="Millard A."/>
            <person name="Clokie M.R."/>
            <person name="Shub D.A."/>
            <person name="Mann N.H."/>
        </authorList>
    </citation>
    <scope>NUCLEOTIDE SEQUENCE [LARGE SCALE GENOMIC DNA]</scope>
</reference>
<sequence>MSLLSQRDREITISALENYIMMLRSEATSDNPLVVEANTLLNWIKIEYQKNN</sequence>
<reference evidence="1 3" key="2">
    <citation type="journal article" date="2005" name="J. Bacteriol.">
        <title>The genome of S-PM2, a 'photosynthetic' T4-type bacteriophage that infects marine Synechococcus strains.</title>
        <authorList>
            <person name="Mann N.H."/>
            <person name="Clokie M.R."/>
            <person name="Millard A."/>
            <person name="Cook A."/>
            <person name="Wilson W.H."/>
            <person name="Wheatley P.J."/>
            <person name="Letarov A."/>
            <person name="Krisch H.M."/>
        </authorList>
    </citation>
    <scope>NUCLEOTIDE SEQUENCE</scope>
</reference>
<proteinExistence type="predicted"/>
<dbReference type="EMBL" id="LN828717">
    <property type="protein sequence ID" value="CFW42450.1"/>
    <property type="molecule type" value="Genomic_DNA"/>
</dbReference>
<name>Q5GQC1_BPSYP</name>
<organism evidence="1 3">
    <name type="scientific">Synechococcus phage S-PM2</name>
    <dbReference type="NCBI Taxonomy" id="238854"/>
    <lineage>
        <taxon>Viruses</taxon>
        <taxon>Duplodnaviria</taxon>
        <taxon>Heunggongvirae</taxon>
        <taxon>Uroviricota</taxon>
        <taxon>Caudoviricetes</taxon>
        <taxon>Pantevenvirales</taxon>
        <taxon>Kyanoviridae</taxon>
        <taxon>Nodensvirus</taxon>
        <taxon>Nodensvirus spm2</taxon>
    </lineage>
</organism>
<dbReference type="EMBL" id="AJ630128">
    <property type="protein sequence ID" value="CAF34281.1"/>
    <property type="molecule type" value="Genomic_DNA"/>
</dbReference>
<dbReference type="Proteomes" id="UP000246186">
    <property type="component" value="Genome"/>
</dbReference>
<accession>Q5GQC1</accession>
<dbReference type="Proteomes" id="UP000000994">
    <property type="component" value="Segment"/>
</dbReference>